<dbReference type="GO" id="GO:0000993">
    <property type="term" value="F:RNA polymerase II complex binding"/>
    <property type="evidence" value="ECO:0007669"/>
    <property type="project" value="TreeGrafter"/>
</dbReference>
<evidence type="ECO:0000259" key="3">
    <source>
        <dbReference type="PROSITE" id="PS51391"/>
    </source>
</evidence>
<dbReference type="STRING" id="50429.A0A2B4S522"/>
<sequence length="1207" mass="132008">MLKNPSSSNMALLNRKAFERKLQNMSSAQDSVQTVSLWMIHHKKNANDMASVWLDQLRKASKADRRLVLFYLANDVLQNSRKKGKEFSNAFTKILREAMVLLSESSIKGSVERVIKIWEERKLFEKDYLEILRSKLASGDVTIVSEKVKEKAIEKEKEKVVKSPKQKRLPPADFKPSKLVDALKALRDFEGEVTLKESQLNSLRIDASDLESVRQLKDRTGGGKFCEEYELATSKLQEFSEMLRREQEERKNMIKVLEDGEAFFDVAYGEVKVIVHAYKTFGNRLTSLKKKVDGKVNRLAQKEAEKAKTGPVTAPQSSFLTSGLPEVSEGSAPSTPTEGTKPSNKSLEDEKPIDPTVDNIEVADMEIEDDSDSEKSETSEEASVEDAKGSNVQTPNSTESSDSQPAKSTAQESTPAISPVVSVAPTQLLTPNQGTAMPLQGSILPHQPQLGPPVPTPVGVVIRPFMGVQGAPFPAPGPQFRPGVPPIRPPSGMTQNQLMQPSGPLPGTGHGIRQEQPFPQMAGQAVLLPRPNAQLPANMGTLQALGSSFVHSQAPLAVAATTVAAPLQVMTSPAPGTQIHQTIGDLSQAGGIIGSPDSEASAPSPVGSPELHLVEGDETPETTPAPLGDVDVKDNTGFQTNKSFFESALSNSGSGLSGAQPAAKAFVPAIVSESSSSSSTPSAADQLGGQDAALVKKDNGQKVRAVDLLAQLLSRGRKMQQQFDVEVRCTTVAPTVVSTPEAPLVAPQQNSDTPQSKPLLSLIDSLFPKLSDSIKTLKQKEQVGSSPQPSFDPPVDNAPKSVHSWPAPNEGQSQPLSNVGPELAHLQQSEPRSTSKRGLQSNEDFGRESSMNFSEERQMGGPMEMQPEPGNKTGLGRRYDHVDSQPLETREATRPGNLSRPGPHFPGPSVRGSSPRFPQERPFDRPGNLSPRGIPPFGPRAPFPQAHGPQFEQGRDSTGPPIQRRDGQPEMSVHVPLDQVPQGHSLRGPLRDGQTHKPFETTSIPPEHRHEHHPPGMPIEDGFSNGPRMAKRLSTEGVPVHRPDSRRSPHEQIPRGDAPPPPHRVTHPGTMDDVERRREFERWEEHRREPFRDHVRGPWDFSYDHPGHPPPGWRGPPVSPRGDPNRVDFREDDPSLWTSFEGPGRSPRSREGFREGPHDLNRFHGYGPPDRRRHSLGEFESVRMRPPLKRPGPPPVPFPGPSKRPFY</sequence>
<dbReference type="AlphaFoldDB" id="A0A2B4S522"/>
<keyword evidence="5" id="KW-1185">Reference proteome</keyword>
<evidence type="ECO:0000313" key="5">
    <source>
        <dbReference type="Proteomes" id="UP000225706"/>
    </source>
</evidence>
<gene>
    <name evidence="4" type="primary">RPRD2</name>
    <name evidence="4" type="ORF">AWC38_SpisGene11843</name>
</gene>
<comment type="caution">
    <text evidence="4">The sequence shown here is derived from an EMBL/GenBank/DDBJ whole genome shotgun (WGS) entry which is preliminary data.</text>
</comment>
<feature type="compositionally biased region" description="Pro residues" evidence="2">
    <location>
        <begin position="933"/>
        <end position="942"/>
    </location>
</feature>
<dbReference type="PROSITE" id="PS51391">
    <property type="entry name" value="CID"/>
    <property type="match status" value="1"/>
</dbReference>
<feature type="region of interest" description="Disordered" evidence="2">
    <location>
        <begin position="302"/>
        <end position="419"/>
    </location>
</feature>
<dbReference type="InterPro" id="IPR006569">
    <property type="entry name" value="CID_dom"/>
</dbReference>
<feature type="compositionally biased region" description="Basic and acidic residues" evidence="2">
    <location>
        <begin position="989"/>
        <end position="999"/>
    </location>
</feature>
<feature type="compositionally biased region" description="Pro residues" evidence="2">
    <location>
        <begin position="1189"/>
        <end position="1207"/>
    </location>
</feature>
<feature type="region of interest" description="Disordered" evidence="2">
    <location>
        <begin position="778"/>
        <end position="1207"/>
    </location>
</feature>
<evidence type="ECO:0000256" key="2">
    <source>
        <dbReference type="SAM" id="MobiDB-lite"/>
    </source>
</evidence>
<feature type="compositionally biased region" description="Basic and acidic residues" evidence="2">
    <location>
        <begin position="1123"/>
        <end position="1133"/>
    </location>
</feature>
<dbReference type="CDD" id="cd16981">
    <property type="entry name" value="CID_RPRD_like"/>
    <property type="match status" value="1"/>
</dbReference>
<feature type="compositionally biased region" description="Basic and acidic residues" evidence="2">
    <location>
        <begin position="877"/>
        <end position="893"/>
    </location>
</feature>
<proteinExistence type="predicted"/>
<evidence type="ECO:0000313" key="4">
    <source>
        <dbReference type="EMBL" id="PFX23622.1"/>
    </source>
</evidence>
<feature type="compositionally biased region" description="Polar residues" evidence="2">
    <location>
        <begin position="331"/>
        <end position="345"/>
    </location>
</feature>
<dbReference type="SMART" id="SM00582">
    <property type="entry name" value="RPR"/>
    <property type="match status" value="1"/>
</dbReference>
<dbReference type="EMBL" id="LSMT01000202">
    <property type="protein sequence ID" value="PFX23622.1"/>
    <property type="molecule type" value="Genomic_DNA"/>
</dbReference>
<organism evidence="4 5">
    <name type="scientific">Stylophora pistillata</name>
    <name type="common">Smooth cauliflower coral</name>
    <dbReference type="NCBI Taxonomy" id="50429"/>
    <lineage>
        <taxon>Eukaryota</taxon>
        <taxon>Metazoa</taxon>
        <taxon>Cnidaria</taxon>
        <taxon>Anthozoa</taxon>
        <taxon>Hexacorallia</taxon>
        <taxon>Scleractinia</taxon>
        <taxon>Astrocoeniina</taxon>
        <taxon>Pocilloporidae</taxon>
        <taxon>Stylophora</taxon>
    </lineage>
</organism>
<dbReference type="Pfam" id="PF04818">
    <property type="entry name" value="CID"/>
    <property type="match status" value="1"/>
</dbReference>
<feature type="region of interest" description="Disordered" evidence="2">
    <location>
        <begin position="590"/>
        <end position="631"/>
    </location>
</feature>
<feature type="region of interest" description="Disordered" evidence="2">
    <location>
        <begin position="431"/>
        <end position="451"/>
    </location>
</feature>
<keyword evidence="1" id="KW-0175">Coiled coil</keyword>
<feature type="compositionally biased region" description="Acidic residues" evidence="2">
    <location>
        <begin position="361"/>
        <end position="372"/>
    </location>
</feature>
<feature type="domain" description="CID" evidence="3">
    <location>
        <begin position="10"/>
        <end position="140"/>
    </location>
</feature>
<feature type="compositionally biased region" description="Polar residues" evidence="2">
    <location>
        <begin position="390"/>
        <end position="416"/>
    </location>
</feature>
<accession>A0A2B4S522</accession>
<feature type="compositionally biased region" description="Basic and acidic residues" evidence="2">
    <location>
        <begin position="1039"/>
        <end position="1054"/>
    </location>
</feature>
<dbReference type="Gene3D" id="6.10.250.2560">
    <property type="match status" value="1"/>
</dbReference>
<protein>
    <submittedName>
        <fullName evidence="4">Regulation of nuclear pre-mRNA domain-containing protein 2</fullName>
    </submittedName>
</protein>
<dbReference type="PANTHER" id="PTHR12460">
    <property type="entry name" value="CYCLIN-DEPENDENT KINASE INHIBITOR-RELATED PROTEIN"/>
    <property type="match status" value="1"/>
</dbReference>
<feature type="compositionally biased region" description="Polar residues" evidence="2">
    <location>
        <begin position="826"/>
        <end position="853"/>
    </location>
</feature>
<dbReference type="OrthoDB" id="5971437at2759"/>
<dbReference type="InterPro" id="IPR008942">
    <property type="entry name" value="ENTH_VHS"/>
</dbReference>
<feature type="compositionally biased region" description="Basic and acidic residues" evidence="2">
    <location>
        <begin position="1148"/>
        <end position="1162"/>
    </location>
</feature>
<feature type="compositionally biased region" description="Pro residues" evidence="2">
    <location>
        <begin position="1108"/>
        <end position="1119"/>
    </location>
</feature>
<feature type="coiled-coil region" evidence="1">
    <location>
        <begin position="229"/>
        <end position="256"/>
    </location>
</feature>
<dbReference type="Gene3D" id="1.25.40.90">
    <property type="match status" value="1"/>
</dbReference>
<dbReference type="SUPFAM" id="SSF48464">
    <property type="entry name" value="ENTH/VHS domain"/>
    <property type="match status" value="1"/>
</dbReference>
<evidence type="ECO:0000256" key="1">
    <source>
        <dbReference type="SAM" id="Coils"/>
    </source>
</evidence>
<name>A0A2B4S522_STYPI</name>
<feature type="compositionally biased region" description="Basic and acidic residues" evidence="2">
    <location>
        <begin position="1073"/>
        <end position="1107"/>
    </location>
</feature>
<reference evidence="5" key="1">
    <citation type="journal article" date="2017" name="bioRxiv">
        <title>Comparative analysis of the genomes of Stylophora pistillata and Acropora digitifera provides evidence for extensive differences between species of corals.</title>
        <authorList>
            <person name="Voolstra C.R."/>
            <person name="Li Y."/>
            <person name="Liew Y.J."/>
            <person name="Baumgarten S."/>
            <person name="Zoccola D."/>
            <person name="Flot J.-F."/>
            <person name="Tambutte S."/>
            <person name="Allemand D."/>
            <person name="Aranda M."/>
        </authorList>
    </citation>
    <scope>NUCLEOTIDE SEQUENCE [LARGE SCALE GENOMIC DNA]</scope>
</reference>
<dbReference type="GO" id="GO:0031124">
    <property type="term" value="P:mRNA 3'-end processing"/>
    <property type="evidence" value="ECO:0007669"/>
    <property type="project" value="TreeGrafter"/>
</dbReference>
<dbReference type="PANTHER" id="PTHR12460:SF0">
    <property type="entry name" value="CID DOMAIN-CONTAINING PROTEIN-RELATED"/>
    <property type="match status" value="1"/>
</dbReference>
<dbReference type="Proteomes" id="UP000225706">
    <property type="component" value="Unassembled WGS sequence"/>
</dbReference>